<dbReference type="GO" id="GO:0003713">
    <property type="term" value="F:transcription coactivator activity"/>
    <property type="evidence" value="ECO:0007669"/>
    <property type="project" value="TreeGrafter"/>
</dbReference>
<dbReference type="Pfam" id="PF07571">
    <property type="entry name" value="TAF6_C"/>
    <property type="match status" value="1"/>
</dbReference>
<dbReference type="Gene3D" id="1.10.20.10">
    <property type="entry name" value="Histone, subunit A"/>
    <property type="match status" value="1"/>
</dbReference>
<proteinExistence type="inferred from homology"/>
<dbReference type="AlphaFoldDB" id="A0A433QA83"/>
<organism evidence="9 10">
    <name type="scientific">Jimgerdemannia flammicorona</name>
    <dbReference type="NCBI Taxonomy" id="994334"/>
    <lineage>
        <taxon>Eukaryota</taxon>
        <taxon>Fungi</taxon>
        <taxon>Fungi incertae sedis</taxon>
        <taxon>Mucoromycota</taxon>
        <taxon>Mucoromycotina</taxon>
        <taxon>Endogonomycetes</taxon>
        <taxon>Endogonales</taxon>
        <taxon>Endogonaceae</taxon>
        <taxon>Jimgerdemannia</taxon>
    </lineage>
</organism>
<dbReference type="PANTHER" id="PTHR10221">
    <property type="entry name" value="TRANSCRIPTION INITIATION FACTOR TFIID SUBUNIT 6"/>
    <property type="match status" value="1"/>
</dbReference>
<keyword evidence="4" id="KW-0804">Transcription</keyword>
<dbReference type="CDD" id="cd08050">
    <property type="entry name" value="TAF6C"/>
    <property type="match status" value="1"/>
</dbReference>
<comment type="caution">
    <text evidence="9">The sequence shown here is derived from an EMBL/GenBank/DDBJ whole genome shotgun (WGS) entry which is preliminary data.</text>
</comment>
<dbReference type="GO" id="GO:0051123">
    <property type="term" value="P:RNA polymerase II preinitiation complex assembly"/>
    <property type="evidence" value="ECO:0007669"/>
    <property type="project" value="TreeGrafter"/>
</dbReference>
<dbReference type="GO" id="GO:0000124">
    <property type="term" value="C:SAGA complex"/>
    <property type="evidence" value="ECO:0007669"/>
    <property type="project" value="InterPro"/>
</dbReference>
<evidence type="ECO:0000256" key="5">
    <source>
        <dbReference type="ARBA" id="ARBA00023242"/>
    </source>
</evidence>
<dbReference type="GO" id="GO:0006325">
    <property type="term" value="P:chromatin organization"/>
    <property type="evidence" value="ECO:0007669"/>
    <property type="project" value="UniProtKB-ARBA"/>
</dbReference>
<evidence type="ECO:0000256" key="4">
    <source>
        <dbReference type="ARBA" id="ARBA00023163"/>
    </source>
</evidence>
<keyword evidence="10" id="KW-1185">Reference proteome</keyword>
<gene>
    <name evidence="9" type="ORF">BC938DRAFT_470499</name>
</gene>
<evidence type="ECO:0000256" key="1">
    <source>
        <dbReference type="ARBA" id="ARBA00004123"/>
    </source>
</evidence>
<dbReference type="Pfam" id="PF02969">
    <property type="entry name" value="TAF"/>
    <property type="match status" value="1"/>
</dbReference>
<dbReference type="FunFam" id="1.10.20.10:FF:000033">
    <property type="entry name" value="Transcription initiation factor TFIID complex subunit"/>
    <property type="match status" value="1"/>
</dbReference>
<dbReference type="PANTHER" id="PTHR10221:SF9">
    <property type="entry name" value="TRANSCRIPTION INITIATION FACTOR TFIID SUBUNIT 6"/>
    <property type="match status" value="1"/>
</dbReference>
<dbReference type="InterPro" id="IPR046344">
    <property type="entry name" value="TAF6_C_sf"/>
</dbReference>
<dbReference type="Proteomes" id="UP000274822">
    <property type="component" value="Unassembled WGS sequence"/>
</dbReference>
<dbReference type="SUPFAM" id="SSF47113">
    <property type="entry name" value="Histone-fold"/>
    <property type="match status" value="1"/>
</dbReference>
<keyword evidence="5" id="KW-0539">Nucleus</keyword>
<dbReference type="GO" id="GO:0016251">
    <property type="term" value="F:RNA polymerase II general transcription initiation factor activity"/>
    <property type="evidence" value="ECO:0007669"/>
    <property type="project" value="InterPro"/>
</dbReference>
<dbReference type="FunFam" id="1.25.40.770:FF:000001">
    <property type="entry name" value="Transcription initiation factor TFIID subunit 6"/>
    <property type="match status" value="1"/>
</dbReference>
<dbReference type="Gene3D" id="1.25.40.770">
    <property type="entry name" value="TAF6, C-terminal HEAT repeat domain"/>
    <property type="match status" value="1"/>
</dbReference>
<keyword evidence="3" id="KW-0805">Transcription regulation</keyword>
<dbReference type="EMBL" id="RBNJ01010011">
    <property type="protein sequence ID" value="RUS26639.1"/>
    <property type="molecule type" value="Genomic_DNA"/>
</dbReference>
<evidence type="ECO:0000256" key="7">
    <source>
        <dbReference type="ARBA" id="ARBA00093655"/>
    </source>
</evidence>
<reference evidence="9 10" key="1">
    <citation type="journal article" date="2018" name="New Phytol.">
        <title>Phylogenomics of Endogonaceae and evolution of mycorrhizas within Mucoromycota.</title>
        <authorList>
            <person name="Chang Y."/>
            <person name="Desiro A."/>
            <person name="Na H."/>
            <person name="Sandor L."/>
            <person name="Lipzen A."/>
            <person name="Clum A."/>
            <person name="Barry K."/>
            <person name="Grigoriev I.V."/>
            <person name="Martin F.M."/>
            <person name="Stajich J.E."/>
            <person name="Smith M.E."/>
            <person name="Bonito G."/>
            <person name="Spatafora J.W."/>
        </authorList>
    </citation>
    <scope>NUCLEOTIDE SEQUENCE [LARGE SCALE GENOMIC DNA]</scope>
    <source>
        <strain evidence="9 10">AD002</strain>
    </source>
</reference>
<sequence length="507" mass="56453">MSAFSKDTVKVPSFSVLRGMLLPNPISLPTSSITPFQTIAESLGIGNLKEDVAAALAQDVEYRIHEIVQEALKFMRHSKRSKLTVDDISNALRVRNVEPLYGFSSGEPYRFKRAVSNMHELYYVEDEEIDFDTILSKPLPKVPLDVTFTAHWLAIEGVQPAIPQNPTPSGTHYGLCYIVVGSVGRCYVSAEDGIQSLGGGKIYAKTDLLSKRIKTSATNGTAAGDTNVDVKPLVKHVLSKELQMYFERITEAVLSEEERLRSQAFESLRQDPGLHQLLPYFVQFVSEKVTQSIKNLVVLNAMLSMIQSLLANPHLFVEPYLHQLMPAILSCLVGRRICENPQEDHWLVRDFAARLMAQICQRYGKAYHTLQPRITKTLLRAFLDPAKPLTTHYGAIIGLSELGPEVVRVLVVPNVKAYGILLQREMAQGGNAVRIKEAGKCHDALLNALRKLIEKEKMPGGDEMEGLDDVDEATADALRDRLGDLFARQILGELHSRRVVLVLIDTC</sequence>
<evidence type="ECO:0000256" key="6">
    <source>
        <dbReference type="ARBA" id="ARBA00076308"/>
    </source>
</evidence>
<dbReference type="GO" id="GO:0046695">
    <property type="term" value="C:SLIK (SAGA-like) complex"/>
    <property type="evidence" value="ECO:0007669"/>
    <property type="project" value="InterPro"/>
</dbReference>
<evidence type="ECO:0000259" key="8">
    <source>
        <dbReference type="SMART" id="SM00803"/>
    </source>
</evidence>
<evidence type="ECO:0000256" key="3">
    <source>
        <dbReference type="ARBA" id="ARBA00023015"/>
    </source>
</evidence>
<evidence type="ECO:0000313" key="9">
    <source>
        <dbReference type="EMBL" id="RUS26639.1"/>
    </source>
</evidence>
<dbReference type="InterPro" id="IPR009072">
    <property type="entry name" value="Histone-fold"/>
</dbReference>
<dbReference type="SMART" id="SM00803">
    <property type="entry name" value="TAF"/>
    <property type="match status" value="1"/>
</dbReference>
<dbReference type="InterPro" id="IPR016024">
    <property type="entry name" value="ARM-type_fold"/>
</dbReference>
<dbReference type="GO" id="GO:0005669">
    <property type="term" value="C:transcription factor TFIID complex"/>
    <property type="evidence" value="ECO:0007669"/>
    <property type="project" value="InterPro"/>
</dbReference>
<feature type="domain" description="TATA box binding protein associated factor (TAF) histone-like fold" evidence="8">
    <location>
        <begin position="32"/>
        <end position="93"/>
    </location>
</feature>
<accession>A0A433QA83</accession>
<dbReference type="GO" id="GO:0046982">
    <property type="term" value="F:protein heterodimerization activity"/>
    <property type="evidence" value="ECO:0007669"/>
    <property type="project" value="InterPro"/>
</dbReference>
<dbReference type="InterPro" id="IPR011442">
    <property type="entry name" value="TAF6_C"/>
</dbReference>
<evidence type="ECO:0000256" key="2">
    <source>
        <dbReference type="ARBA" id="ARBA00007688"/>
    </source>
</evidence>
<name>A0A433QA83_9FUNG</name>
<dbReference type="SUPFAM" id="SSF48371">
    <property type="entry name" value="ARM repeat"/>
    <property type="match status" value="1"/>
</dbReference>
<dbReference type="InterPro" id="IPR004823">
    <property type="entry name" value="TAF_TATA-bd_Histone-like_dom"/>
</dbReference>
<comment type="similarity">
    <text evidence="2">Belongs to the TAF6 family.</text>
</comment>
<protein>
    <recommendedName>
        <fullName evidence="6">TBP-associated factor 6</fullName>
    </recommendedName>
    <alternativeName>
        <fullName evidence="7">Transcription initiation factor TFIID subunit 6</fullName>
    </alternativeName>
</protein>
<dbReference type="InterPro" id="IPR037796">
    <property type="entry name" value="TAF6"/>
</dbReference>
<comment type="subcellular location">
    <subcellularLocation>
        <location evidence="1">Nucleus</location>
    </subcellularLocation>
</comment>
<dbReference type="CDD" id="cd22931">
    <property type="entry name" value="HFD_TAF6"/>
    <property type="match status" value="1"/>
</dbReference>
<evidence type="ECO:0000313" key="10">
    <source>
        <dbReference type="Proteomes" id="UP000274822"/>
    </source>
</evidence>